<reference evidence="2" key="1">
    <citation type="submission" date="2015-11" db="EMBL/GenBank/DDBJ databases">
        <title>De novo transcriptome assembly of four potential Pierce s Disease insect vectors from Arizona vineyards.</title>
        <authorList>
            <person name="Tassone E.E."/>
        </authorList>
    </citation>
    <scope>NUCLEOTIDE SEQUENCE</scope>
</reference>
<dbReference type="Pfam" id="PF01835">
    <property type="entry name" value="MG2"/>
    <property type="match status" value="1"/>
</dbReference>
<dbReference type="AlphaFoldDB" id="A0A1B6FWN0"/>
<dbReference type="Gene3D" id="2.60.40.1930">
    <property type="match status" value="1"/>
</dbReference>
<protein>
    <recommendedName>
        <fullName evidence="1">Macroglobulin domain-containing protein</fullName>
    </recommendedName>
</protein>
<feature type="non-terminal residue" evidence="2">
    <location>
        <position position="1"/>
    </location>
</feature>
<sequence length="461" mass="52621">VFTLCFASNVRYIIISPRTVRPGMLYNVLTMFMHDELQRAEVYASIVRDDQVLTEGSLDISTNTLTAVPLKFSMSILPGRYTLNVEGRSNGMVLFHNSSELSFDPRFLSIVVQTSRPIYRAGQEVRFRVIVLHTNLRPFNDGLEVYVLDPDDVIMRRWISAYTNNGVSSLRFKLPKLAKDGYWKIRIKAWNQIDEQVIKVETYFDPLFEVHVTLPPYIVETEEVISGTVSGLYTSQRYVDGNGTLMLSARRLANNETFVMLQEENVFFKGKPHPVEIPMSLIRSRMGSARNVELRLEAEITELLSRETVRGYSHSRIIPGQLQIRFLSASPAAFKPGLPFYGHVAVMYEDKEKVPTEELIKARMRVQVELHLETGQTVRLPDLVAGKDHRNSWDEENFISDQSKEKFVDEVSHDTYLQDGVLGFRFDTFNTTDSITIKALYTSEDGTSVEAELAAVRHFSP</sequence>
<feature type="non-terminal residue" evidence="2">
    <location>
        <position position="461"/>
    </location>
</feature>
<feature type="domain" description="Macroglobulin" evidence="1">
    <location>
        <begin position="110"/>
        <end position="189"/>
    </location>
</feature>
<dbReference type="GO" id="GO:0004866">
    <property type="term" value="F:endopeptidase inhibitor activity"/>
    <property type="evidence" value="ECO:0007669"/>
    <property type="project" value="InterPro"/>
</dbReference>
<dbReference type="InterPro" id="IPR013783">
    <property type="entry name" value="Ig-like_fold"/>
</dbReference>
<dbReference type="InterPro" id="IPR050473">
    <property type="entry name" value="A2M/Complement_sys"/>
</dbReference>
<dbReference type="Gene3D" id="2.60.40.2950">
    <property type="match status" value="1"/>
</dbReference>
<evidence type="ECO:0000259" key="1">
    <source>
        <dbReference type="Pfam" id="PF01835"/>
    </source>
</evidence>
<dbReference type="PANTHER" id="PTHR11412">
    <property type="entry name" value="MACROGLOBULIN / COMPLEMENT"/>
    <property type="match status" value="1"/>
</dbReference>
<evidence type="ECO:0000313" key="2">
    <source>
        <dbReference type="EMBL" id="JAS54612.1"/>
    </source>
</evidence>
<dbReference type="Gene3D" id="2.60.40.1940">
    <property type="match status" value="1"/>
</dbReference>
<gene>
    <name evidence="2" type="ORF">g.24960</name>
</gene>
<accession>A0A1B6FWN0</accession>
<dbReference type="EMBL" id="GECZ01015157">
    <property type="protein sequence ID" value="JAS54612.1"/>
    <property type="molecule type" value="Transcribed_RNA"/>
</dbReference>
<dbReference type="Gene3D" id="2.60.40.10">
    <property type="entry name" value="Immunoglobulins"/>
    <property type="match status" value="1"/>
</dbReference>
<proteinExistence type="predicted"/>
<dbReference type="InterPro" id="IPR002890">
    <property type="entry name" value="MG2"/>
</dbReference>
<organism evidence="2">
    <name type="scientific">Cuerna arida</name>
    <dbReference type="NCBI Taxonomy" id="1464854"/>
    <lineage>
        <taxon>Eukaryota</taxon>
        <taxon>Metazoa</taxon>
        <taxon>Ecdysozoa</taxon>
        <taxon>Arthropoda</taxon>
        <taxon>Hexapoda</taxon>
        <taxon>Insecta</taxon>
        <taxon>Pterygota</taxon>
        <taxon>Neoptera</taxon>
        <taxon>Paraneoptera</taxon>
        <taxon>Hemiptera</taxon>
        <taxon>Auchenorrhyncha</taxon>
        <taxon>Membracoidea</taxon>
        <taxon>Cicadellidae</taxon>
        <taxon>Cicadellinae</taxon>
        <taxon>Proconiini</taxon>
        <taxon>Cuerna</taxon>
    </lineage>
</organism>
<name>A0A1B6FWN0_9HEMI</name>
<dbReference type="PANTHER" id="PTHR11412:SF146">
    <property type="entry name" value="CD109 ANTIGEN"/>
    <property type="match status" value="1"/>
</dbReference>